<dbReference type="STRING" id="1036612.A0A1L9T1W4"/>
<keyword evidence="5" id="KW-0963">Cytoplasm</keyword>
<dbReference type="InterPro" id="IPR043047">
    <property type="entry name" value="Hri1_N_sf"/>
</dbReference>
<dbReference type="AlphaFoldDB" id="A0A1L9T1W4"/>
<dbReference type="Proteomes" id="UP000184356">
    <property type="component" value="Unassembled WGS sequence"/>
</dbReference>
<dbReference type="InterPro" id="IPR038744">
    <property type="entry name" value="Hri1_N"/>
</dbReference>
<comment type="similarity">
    <text evidence="3">Belongs to the HRI1 family.</text>
</comment>
<proteinExistence type="inferred from homology"/>
<dbReference type="Pfam" id="PF16815">
    <property type="entry name" value="HRI1"/>
    <property type="match status" value="1"/>
</dbReference>
<evidence type="ECO:0000313" key="7">
    <source>
        <dbReference type="EMBL" id="OJJ53331.1"/>
    </source>
</evidence>
<dbReference type="RefSeq" id="XP_040697137.1">
    <property type="nucleotide sequence ID" value="XM_040850674.1"/>
</dbReference>
<dbReference type="CDD" id="cd11692">
    <property type="entry name" value="HRI1_N_like"/>
    <property type="match status" value="1"/>
</dbReference>
<evidence type="ECO:0000256" key="4">
    <source>
        <dbReference type="ARBA" id="ARBA00017063"/>
    </source>
</evidence>
<reference evidence="8" key="1">
    <citation type="journal article" date="2017" name="Genome Biol.">
        <title>Comparative genomics reveals high biological diversity and specific adaptations in the industrially and medically important fungal genus Aspergillus.</title>
        <authorList>
            <person name="de Vries R.P."/>
            <person name="Riley R."/>
            <person name="Wiebenga A."/>
            <person name="Aguilar-Osorio G."/>
            <person name="Amillis S."/>
            <person name="Uchima C.A."/>
            <person name="Anderluh G."/>
            <person name="Asadollahi M."/>
            <person name="Askin M."/>
            <person name="Barry K."/>
            <person name="Battaglia E."/>
            <person name="Bayram O."/>
            <person name="Benocci T."/>
            <person name="Braus-Stromeyer S.A."/>
            <person name="Caldana C."/>
            <person name="Canovas D."/>
            <person name="Cerqueira G.C."/>
            <person name="Chen F."/>
            <person name="Chen W."/>
            <person name="Choi C."/>
            <person name="Clum A."/>
            <person name="Dos Santos R.A."/>
            <person name="Damasio A.R."/>
            <person name="Diallinas G."/>
            <person name="Emri T."/>
            <person name="Fekete E."/>
            <person name="Flipphi M."/>
            <person name="Freyberg S."/>
            <person name="Gallo A."/>
            <person name="Gournas C."/>
            <person name="Habgood R."/>
            <person name="Hainaut M."/>
            <person name="Harispe M.L."/>
            <person name="Henrissat B."/>
            <person name="Hilden K.S."/>
            <person name="Hope R."/>
            <person name="Hossain A."/>
            <person name="Karabika E."/>
            <person name="Karaffa L."/>
            <person name="Karanyi Z."/>
            <person name="Krasevec N."/>
            <person name="Kuo A."/>
            <person name="Kusch H."/>
            <person name="LaButti K."/>
            <person name="Lagendijk E.L."/>
            <person name="Lapidus A."/>
            <person name="Levasseur A."/>
            <person name="Lindquist E."/>
            <person name="Lipzen A."/>
            <person name="Logrieco A.F."/>
            <person name="MacCabe A."/>
            <person name="Maekelae M.R."/>
            <person name="Malavazi I."/>
            <person name="Melin P."/>
            <person name="Meyer V."/>
            <person name="Mielnichuk N."/>
            <person name="Miskei M."/>
            <person name="Molnar A.P."/>
            <person name="Mule G."/>
            <person name="Ngan C.Y."/>
            <person name="Orejas M."/>
            <person name="Orosz E."/>
            <person name="Ouedraogo J.P."/>
            <person name="Overkamp K.M."/>
            <person name="Park H.-S."/>
            <person name="Perrone G."/>
            <person name="Piumi F."/>
            <person name="Punt P.J."/>
            <person name="Ram A.F."/>
            <person name="Ramon A."/>
            <person name="Rauscher S."/>
            <person name="Record E."/>
            <person name="Riano-Pachon D.M."/>
            <person name="Robert V."/>
            <person name="Roehrig J."/>
            <person name="Ruller R."/>
            <person name="Salamov A."/>
            <person name="Salih N.S."/>
            <person name="Samson R.A."/>
            <person name="Sandor E."/>
            <person name="Sanguinetti M."/>
            <person name="Schuetze T."/>
            <person name="Sepcic K."/>
            <person name="Shelest E."/>
            <person name="Sherlock G."/>
            <person name="Sophianopoulou V."/>
            <person name="Squina F.M."/>
            <person name="Sun H."/>
            <person name="Susca A."/>
            <person name="Todd R.B."/>
            <person name="Tsang A."/>
            <person name="Unkles S.E."/>
            <person name="van de Wiele N."/>
            <person name="van Rossen-Uffink D."/>
            <person name="Oliveira J.V."/>
            <person name="Vesth T.C."/>
            <person name="Visser J."/>
            <person name="Yu J.-H."/>
            <person name="Zhou M."/>
            <person name="Andersen M.R."/>
            <person name="Archer D.B."/>
            <person name="Baker S.E."/>
            <person name="Benoit I."/>
            <person name="Brakhage A.A."/>
            <person name="Braus G.H."/>
            <person name="Fischer R."/>
            <person name="Frisvad J.C."/>
            <person name="Goldman G.H."/>
            <person name="Houbraken J."/>
            <person name="Oakley B."/>
            <person name="Pocsi I."/>
            <person name="Scazzocchio C."/>
            <person name="Seiboth B."/>
            <person name="vanKuyk P.A."/>
            <person name="Wortman J."/>
            <person name="Dyer P.S."/>
            <person name="Grigoriev I.V."/>
        </authorList>
    </citation>
    <scope>NUCLEOTIDE SEQUENCE [LARGE SCALE GENOMIC DNA]</scope>
    <source>
        <strain evidence="8">CBS 593.65</strain>
    </source>
</reference>
<name>A0A1L9T1W4_9EURO</name>
<dbReference type="GO" id="GO:0005634">
    <property type="term" value="C:nucleus"/>
    <property type="evidence" value="ECO:0007669"/>
    <property type="project" value="UniProtKB-SubCell"/>
</dbReference>
<sequence>MTNCRLSTRVSLRWPPEPAFENTDTLVMSVGNWYVDLRVDRATGTIDWAIAGERLQDKGSNEVLFTHEVDSRNAFGVADCGTFSPLPNGDDLEVGVMPRPDIPGAPTRNYEEVWRELSFRQVEGHTKLFAFVLESELAAMQLREGEEREVTRTFIGAIGGTYIALRQNQVLVRPAGETQLVVKKGGEVSARSEEFVRGRGFEIKYLLGPEGTELPTQRDIEFPLDATPKRLMVRGQEYVVRSFEKLGRPGTIQPIDGLTA</sequence>
<dbReference type="EMBL" id="KV878597">
    <property type="protein sequence ID" value="OJJ53331.1"/>
    <property type="molecule type" value="Genomic_DNA"/>
</dbReference>
<evidence type="ECO:0000313" key="8">
    <source>
        <dbReference type="Proteomes" id="UP000184356"/>
    </source>
</evidence>
<dbReference type="GO" id="GO:0005737">
    <property type="term" value="C:cytoplasm"/>
    <property type="evidence" value="ECO:0007669"/>
    <property type="project" value="UniProtKB-SubCell"/>
</dbReference>
<accession>A0A1L9T1W4</accession>
<evidence type="ECO:0000256" key="5">
    <source>
        <dbReference type="ARBA" id="ARBA00022490"/>
    </source>
</evidence>
<gene>
    <name evidence="7" type="ORF">ASPSYDRAFT_72834</name>
</gene>
<dbReference type="GeneID" id="63766747"/>
<evidence type="ECO:0000256" key="1">
    <source>
        <dbReference type="ARBA" id="ARBA00004123"/>
    </source>
</evidence>
<organism evidence="7 8">
    <name type="scientific">Aspergillus sydowii CBS 593.65</name>
    <dbReference type="NCBI Taxonomy" id="1036612"/>
    <lineage>
        <taxon>Eukaryota</taxon>
        <taxon>Fungi</taxon>
        <taxon>Dikarya</taxon>
        <taxon>Ascomycota</taxon>
        <taxon>Pezizomycotina</taxon>
        <taxon>Eurotiomycetes</taxon>
        <taxon>Eurotiomycetidae</taxon>
        <taxon>Eurotiales</taxon>
        <taxon>Aspergillaceae</taxon>
        <taxon>Aspergillus</taxon>
        <taxon>Aspergillus subgen. Nidulantes</taxon>
    </lineage>
</organism>
<keyword evidence="8" id="KW-1185">Reference proteome</keyword>
<evidence type="ECO:0000256" key="6">
    <source>
        <dbReference type="ARBA" id="ARBA00023242"/>
    </source>
</evidence>
<dbReference type="Gene3D" id="2.40.128.320">
    <property type="entry name" value="Protein HRI1, N-terminal domain"/>
    <property type="match status" value="1"/>
</dbReference>
<dbReference type="VEuPathDB" id="FungiDB:ASPSYDRAFT_72834"/>
<protein>
    <recommendedName>
        <fullName evidence="4">Protein HRI1</fullName>
    </recommendedName>
</protein>
<evidence type="ECO:0000256" key="3">
    <source>
        <dbReference type="ARBA" id="ARBA00005229"/>
    </source>
</evidence>
<evidence type="ECO:0000256" key="2">
    <source>
        <dbReference type="ARBA" id="ARBA00004496"/>
    </source>
</evidence>
<keyword evidence="6" id="KW-0539">Nucleus</keyword>
<dbReference type="OrthoDB" id="4045395at2759"/>
<comment type="subcellular location">
    <subcellularLocation>
        <location evidence="2">Cytoplasm</location>
    </subcellularLocation>
    <subcellularLocation>
        <location evidence="1">Nucleus</location>
    </subcellularLocation>
</comment>
<dbReference type="InterPro" id="IPR031818">
    <property type="entry name" value="Hri1"/>
</dbReference>